<dbReference type="EMBL" id="JAPIUZ010000001">
    <property type="protein sequence ID" value="MCX2562497.1"/>
    <property type="molecule type" value="Genomic_DNA"/>
</dbReference>
<feature type="transmembrane region" description="Helical" evidence="1">
    <location>
        <begin position="67"/>
        <end position="89"/>
    </location>
</feature>
<protein>
    <submittedName>
        <fullName evidence="2">YoaK family protein</fullName>
    </submittedName>
</protein>
<name>A0ABT3QB32_9PROT</name>
<organism evidence="2 3">
    <name type="scientific">Acetobacter thailandicus</name>
    <dbReference type="NCBI Taxonomy" id="1502842"/>
    <lineage>
        <taxon>Bacteria</taxon>
        <taxon>Pseudomonadati</taxon>
        <taxon>Pseudomonadota</taxon>
        <taxon>Alphaproteobacteria</taxon>
        <taxon>Acetobacterales</taxon>
        <taxon>Acetobacteraceae</taxon>
        <taxon>Acetobacter</taxon>
    </lineage>
</organism>
<accession>A0ABT3QB32</accession>
<comment type="caution">
    <text evidence="2">The sequence shown here is derived from an EMBL/GenBank/DDBJ whole genome shotgun (WGS) entry which is preliminary data.</text>
</comment>
<dbReference type="Pfam" id="PF06912">
    <property type="entry name" value="DUF1275"/>
    <property type="match status" value="1"/>
</dbReference>
<feature type="transmembrane region" description="Helical" evidence="1">
    <location>
        <begin position="184"/>
        <end position="206"/>
    </location>
</feature>
<feature type="transmembrane region" description="Helical" evidence="1">
    <location>
        <begin position="213"/>
        <end position="230"/>
    </location>
</feature>
<reference evidence="2 3" key="1">
    <citation type="submission" date="2022-11" db="EMBL/GenBank/DDBJ databases">
        <title>Genome sequencing of Acetobacter type strain.</title>
        <authorList>
            <person name="Heo J."/>
            <person name="Lee D."/>
            <person name="Han B.-H."/>
            <person name="Hong S.-B."/>
            <person name="Kwon S.-W."/>
        </authorList>
    </citation>
    <scope>NUCLEOTIDE SEQUENCE [LARGE SCALE GENOMIC DNA]</scope>
    <source>
        <strain evidence="2 3">KACC 21253</strain>
    </source>
</reference>
<evidence type="ECO:0000256" key="1">
    <source>
        <dbReference type="SAM" id="Phobius"/>
    </source>
</evidence>
<evidence type="ECO:0000313" key="2">
    <source>
        <dbReference type="EMBL" id="MCX2562497.1"/>
    </source>
</evidence>
<dbReference type="PANTHER" id="PTHR37314">
    <property type="entry name" value="SLR0142 PROTEIN"/>
    <property type="match status" value="1"/>
</dbReference>
<keyword evidence="1" id="KW-0472">Membrane</keyword>
<dbReference type="InterPro" id="IPR010699">
    <property type="entry name" value="DUF1275"/>
</dbReference>
<keyword evidence="3" id="KW-1185">Reference proteome</keyword>
<dbReference type="Proteomes" id="UP001301152">
    <property type="component" value="Unassembled WGS sequence"/>
</dbReference>
<keyword evidence="1" id="KW-0812">Transmembrane</keyword>
<dbReference type="PANTHER" id="PTHR37314:SF4">
    <property type="entry name" value="UPF0700 TRANSMEMBRANE PROTEIN YOAK"/>
    <property type="match status" value="1"/>
</dbReference>
<sequence>MIAASSQETLRKNQYPLMEDRGIGFILAFCAGLMNAWTFYHAQTFATVQSGNVVQVGYRLVQGDWSAFWFAFGSVIAFGLGSAFCGVVMTTLLSKGRNFTIIVLWCECLGLALISATAFYGIVRPEVLALAISFVAGMQGNAFHKDHGMLYGNVAVTFVVQMAFNFLAQSFFKKDGINGESNLMWSGIFFFVLLGFASGGALGFYIDKIVKDNASLIIATFSLLLVALIAKNRRKTSDPTSGATFV</sequence>
<proteinExistence type="predicted"/>
<feature type="transmembrane region" description="Helical" evidence="1">
    <location>
        <begin position="21"/>
        <end position="40"/>
    </location>
</feature>
<feature type="transmembrane region" description="Helical" evidence="1">
    <location>
        <begin position="101"/>
        <end position="121"/>
    </location>
</feature>
<gene>
    <name evidence="2" type="ORF">OQ497_00725</name>
</gene>
<feature type="transmembrane region" description="Helical" evidence="1">
    <location>
        <begin position="127"/>
        <end position="143"/>
    </location>
</feature>
<evidence type="ECO:0000313" key="3">
    <source>
        <dbReference type="Proteomes" id="UP001301152"/>
    </source>
</evidence>
<feature type="transmembrane region" description="Helical" evidence="1">
    <location>
        <begin position="150"/>
        <end position="172"/>
    </location>
</feature>
<dbReference type="RefSeq" id="WP_086635559.1">
    <property type="nucleotide sequence ID" value="NZ_JAERKX010000001.1"/>
</dbReference>
<keyword evidence="1" id="KW-1133">Transmembrane helix</keyword>